<reference evidence="6 7" key="1">
    <citation type="submission" date="2011-02" db="EMBL/GenBank/DDBJ databases">
        <title>The Genome Sequence of Sphaeroforma arctica JP610.</title>
        <authorList>
            <consortium name="The Broad Institute Genome Sequencing Platform"/>
            <person name="Russ C."/>
            <person name="Cuomo C."/>
            <person name="Young S.K."/>
            <person name="Zeng Q."/>
            <person name="Gargeya S."/>
            <person name="Alvarado L."/>
            <person name="Berlin A."/>
            <person name="Chapman S.B."/>
            <person name="Chen Z."/>
            <person name="Freedman E."/>
            <person name="Gellesch M."/>
            <person name="Goldberg J."/>
            <person name="Griggs A."/>
            <person name="Gujja S."/>
            <person name="Heilman E."/>
            <person name="Heiman D."/>
            <person name="Howarth C."/>
            <person name="Mehta T."/>
            <person name="Neiman D."/>
            <person name="Pearson M."/>
            <person name="Roberts A."/>
            <person name="Saif S."/>
            <person name="Shea T."/>
            <person name="Shenoy N."/>
            <person name="Sisk P."/>
            <person name="Stolte C."/>
            <person name="Sykes S."/>
            <person name="White J."/>
            <person name="Yandava C."/>
            <person name="Burger G."/>
            <person name="Gray M.W."/>
            <person name="Holland P.W.H."/>
            <person name="King N."/>
            <person name="Lang F.B.F."/>
            <person name="Roger A.J."/>
            <person name="Ruiz-Trillo I."/>
            <person name="Haas B."/>
            <person name="Nusbaum C."/>
            <person name="Birren B."/>
        </authorList>
    </citation>
    <scope>NUCLEOTIDE SEQUENCE [LARGE SCALE GENOMIC DNA]</scope>
    <source>
        <strain evidence="6 7">JP610</strain>
    </source>
</reference>
<sequence>MKCVNNTCGKDYLENENNETVCLYHPGEPIFHEGLKGWSCCKKRTADFSEFLAFPGCTEGRHLDKKPQAETVVAEEPIAPTHHAPIEEDTKPKSDESAAVEVAITRGPSAQKAYNTFIQKHLADKAARDQGIVDDAKVCEHKGCSSTYGEAKKEDNSRCVYHSGAPVFHEGFKSWSCCHIKTSDFQEFMDQKGCSVGTHLWAPQEDTTSQTVECRTDFFQGAETLSLSVFGKHIDIENTVLKVTNHKICLDMKFEGTKHCVMDIPLYKEIDPTKTTARVGPAKLEIGITKADAGQWPQLK</sequence>
<dbReference type="PROSITE" id="PS51401">
    <property type="entry name" value="CHORD"/>
    <property type="match status" value="2"/>
</dbReference>
<keyword evidence="3" id="KW-0862">Zinc</keyword>
<keyword evidence="7" id="KW-1185">Reference proteome</keyword>
<dbReference type="InterPro" id="IPR039790">
    <property type="entry name" value="CHRD1"/>
</dbReference>
<gene>
    <name evidence="6" type="ORF">SARC_03253</name>
</gene>
<evidence type="ECO:0000256" key="2">
    <source>
        <dbReference type="ARBA" id="ARBA00022737"/>
    </source>
</evidence>
<keyword evidence="1" id="KW-0479">Metal-binding</keyword>
<dbReference type="GeneID" id="25903757"/>
<dbReference type="InterPro" id="IPR008978">
    <property type="entry name" value="HSP20-like_chaperone"/>
</dbReference>
<dbReference type="CDD" id="cd06466">
    <property type="entry name" value="p23_CS_SGT1_like"/>
    <property type="match status" value="1"/>
</dbReference>
<name>A0A0L0G690_9EUKA</name>
<dbReference type="Proteomes" id="UP000054560">
    <property type="component" value="Unassembled WGS sequence"/>
</dbReference>
<dbReference type="STRING" id="667725.A0A0L0G690"/>
<evidence type="ECO:0008006" key="8">
    <source>
        <dbReference type="Google" id="ProtNLM"/>
    </source>
</evidence>
<dbReference type="InterPro" id="IPR007051">
    <property type="entry name" value="CHORD_dom"/>
</dbReference>
<keyword evidence="2" id="KW-0677">Repeat</keyword>
<dbReference type="Gene3D" id="2.60.40.790">
    <property type="match status" value="1"/>
</dbReference>
<dbReference type="AlphaFoldDB" id="A0A0L0G690"/>
<dbReference type="PANTHER" id="PTHR46983">
    <property type="entry name" value="CYSTEINE AND HISTIDINE-RICH DOMAIN-CONTAINING PROTEIN 1"/>
    <property type="match status" value="1"/>
</dbReference>
<evidence type="ECO:0000256" key="1">
    <source>
        <dbReference type="ARBA" id="ARBA00022723"/>
    </source>
</evidence>
<dbReference type="eggNOG" id="KOG1667">
    <property type="taxonomic scope" value="Eukaryota"/>
</dbReference>
<evidence type="ECO:0000256" key="3">
    <source>
        <dbReference type="ARBA" id="ARBA00022833"/>
    </source>
</evidence>
<evidence type="ECO:0000259" key="4">
    <source>
        <dbReference type="PROSITE" id="PS51203"/>
    </source>
</evidence>
<dbReference type="GO" id="GO:0046872">
    <property type="term" value="F:metal ion binding"/>
    <property type="evidence" value="ECO:0007669"/>
    <property type="project" value="UniProtKB-KW"/>
</dbReference>
<evidence type="ECO:0000313" key="7">
    <source>
        <dbReference type="Proteomes" id="UP000054560"/>
    </source>
</evidence>
<evidence type="ECO:0000313" key="6">
    <source>
        <dbReference type="EMBL" id="KNC84527.1"/>
    </source>
</evidence>
<dbReference type="InterPro" id="IPR007052">
    <property type="entry name" value="CS_dom"/>
</dbReference>
<dbReference type="RefSeq" id="XP_014158429.1">
    <property type="nucleotide sequence ID" value="XM_014302954.1"/>
</dbReference>
<feature type="domain" description="CS" evidence="4">
    <location>
        <begin position="211"/>
        <end position="300"/>
    </location>
</feature>
<dbReference type="Gene3D" id="4.10.1130.20">
    <property type="match status" value="2"/>
</dbReference>
<dbReference type="Pfam" id="PF04968">
    <property type="entry name" value="CHORD"/>
    <property type="match status" value="2"/>
</dbReference>
<feature type="domain" description="CHORD" evidence="5">
    <location>
        <begin position="139"/>
        <end position="199"/>
    </location>
</feature>
<feature type="domain" description="CHORD" evidence="5">
    <location>
        <begin position="3"/>
        <end position="62"/>
    </location>
</feature>
<organism evidence="6 7">
    <name type="scientific">Sphaeroforma arctica JP610</name>
    <dbReference type="NCBI Taxonomy" id="667725"/>
    <lineage>
        <taxon>Eukaryota</taxon>
        <taxon>Ichthyosporea</taxon>
        <taxon>Ichthyophonida</taxon>
        <taxon>Sphaeroforma</taxon>
    </lineage>
</organism>
<evidence type="ECO:0000259" key="5">
    <source>
        <dbReference type="PROSITE" id="PS51401"/>
    </source>
</evidence>
<protein>
    <recommendedName>
        <fullName evidence="8">Cysteine and histidine-rich domain-containing protein 1</fullName>
    </recommendedName>
</protein>
<dbReference type="OrthoDB" id="1898560at2759"/>
<dbReference type="SUPFAM" id="SSF49764">
    <property type="entry name" value="HSP20-like chaperones"/>
    <property type="match status" value="1"/>
</dbReference>
<dbReference type="PANTHER" id="PTHR46983:SF3">
    <property type="entry name" value="CHPADIPLOID STATE MAINTENANCE PROTEIN CHPA"/>
    <property type="match status" value="1"/>
</dbReference>
<accession>A0A0L0G690</accession>
<dbReference type="PROSITE" id="PS51203">
    <property type="entry name" value="CS"/>
    <property type="match status" value="1"/>
</dbReference>
<dbReference type="EMBL" id="KQ241758">
    <property type="protein sequence ID" value="KNC84527.1"/>
    <property type="molecule type" value="Genomic_DNA"/>
</dbReference>
<proteinExistence type="predicted"/>